<name>T1I0P3_RHOPR</name>
<dbReference type="EnsemblMetazoa" id="RPRC009863-RA">
    <property type="protein sequence ID" value="RPRC009863-PA"/>
    <property type="gene ID" value="RPRC009863"/>
</dbReference>
<dbReference type="eggNOG" id="KOG3619">
    <property type="taxonomic scope" value="Eukaryota"/>
</dbReference>
<protein>
    <submittedName>
        <fullName evidence="4">DUF1053 domain-containing protein</fullName>
    </submittedName>
</protein>
<keyword evidence="5" id="KW-1185">Reference proteome</keyword>
<dbReference type="PANTHER" id="PTHR45627">
    <property type="entry name" value="ADENYLATE CYCLASE TYPE 1"/>
    <property type="match status" value="1"/>
</dbReference>
<evidence type="ECO:0000259" key="3">
    <source>
        <dbReference type="Pfam" id="PF06327"/>
    </source>
</evidence>
<dbReference type="Pfam" id="PF06327">
    <property type="entry name" value="Adcy_cons_dom"/>
    <property type="match status" value="1"/>
</dbReference>
<dbReference type="GO" id="GO:0004016">
    <property type="term" value="F:adenylate cyclase activity"/>
    <property type="evidence" value="ECO:0007669"/>
    <property type="project" value="InterPro"/>
</dbReference>
<dbReference type="GO" id="GO:0005886">
    <property type="term" value="C:plasma membrane"/>
    <property type="evidence" value="ECO:0007669"/>
    <property type="project" value="InterPro"/>
</dbReference>
<evidence type="ECO:0000256" key="2">
    <source>
        <dbReference type="ARBA" id="ARBA00023239"/>
    </source>
</evidence>
<dbReference type="VEuPathDB" id="VectorBase:RPRC009863"/>
<dbReference type="InterPro" id="IPR009398">
    <property type="entry name" value="Adcy_conserved_dom"/>
</dbReference>
<dbReference type="PANTHER" id="PTHR45627:SF26">
    <property type="entry name" value="ADENYLATE CYCLASE TYPE 1"/>
    <property type="match status" value="1"/>
</dbReference>
<keyword evidence="1" id="KW-0547">Nucleotide-binding</keyword>
<evidence type="ECO:0000313" key="5">
    <source>
        <dbReference type="Proteomes" id="UP000015103"/>
    </source>
</evidence>
<dbReference type="AlphaFoldDB" id="T1I0P3"/>
<dbReference type="GO" id="GO:0000166">
    <property type="term" value="F:nucleotide binding"/>
    <property type="evidence" value="ECO:0007669"/>
    <property type="project" value="UniProtKB-KW"/>
</dbReference>
<dbReference type="InParanoid" id="T1I0P3"/>
<evidence type="ECO:0000313" key="4">
    <source>
        <dbReference type="EnsemblMetazoa" id="RPRC009863-PA"/>
    </source>
</evidence>
<reference evidence="4" key="1">
    <citation type="submission" date="2015-05" db="UniProtKB">
        <authorList>
            <consortium name="EnsemblMetazoa"/>
        </authorList>
    </citation>
    <scope>IDENTIFICATION</scope>
</reference>
<keyword evidence="2" id="KW-0456">Lyase</keyword>
<accession>T1I0P3</accession>
<dbReference type="EMBL" id="ACPB03016086">
    <property type="status" value="NOT_ANNOTATED_CDS"/>
    <property type="molecule type" value="Genomic_DNA"/>
</dbReference>
<dbReference type="OMA" id="WIMWDIS"/>
<organism evidence="4 5">
    <name type="scientific">Rhodnius prolixus</name>
    <name type="common">Triatomid bug</name>
    <dbReference type="NCBI Taxonomy" id="13249"/>
    <lineage>
        <taxon>Eukaryota</taxon>
        <taxon>Metazoa</taxon>
        <taxon>Ecdysozoa</taxon>
        <taxon>Arthropoda</taxon>
        <taxon>Hexapoda</taxon>
        <taxon>Insecta</taxon>
        <taxon>Pterygota</taxon>
        <taxon>Neoptera</taxon>
        <taxon>Paraneoptera</taxon>
        <taxon>Hemiptera</taxon>
        <taxon>Heteroptera</taxon>
        <taxon>Panheteroptera</taxon>
        <taxon>Cimicomorpha</taxon>
        <taxon>Reduviidae</taxon>
        <taxon>Triatominae</taxon>
        <taxon>Rhodnius</taxon>
    </lineage>
</organism>
<dbReference type="Proteomes" id="UP000015103">
    <property type="component" value="Unassembled WGS sequence"/>
</dbReference>
<dbReference type="GO" id="GO:0007189">
    <property type="term" value="P:adenylate cyclase-activating G protein-coupled receptor signaling pathway"/>
    <property type="evidence" value="ECO:0007669"/>
    <property type="project" value="TreeGrafter"/>
</dbReference>
<feature type="domain" description="Adenylate cyclase conserved" evidence="3">
    <location>
        <begin position="12"/>
        <end position="63"/>
    </location>
</feature>
<proteinExistence type="predicted"/>
<dbReference type="HOGENOM" id="CLU_1176710_0_0_1"/>
<sequence>MNKVTDKFKRPFKKRHSSVYHQPQNRVNKYLSQAIEARSVDREKSEHVSLISLAFKDSSKESQVVLMLLLAVRLRWIMWDISQSFILRLAITVFTIILIYTVAQVNVFTCRVETGCPRLNSTVTWSDHRLCPLPQYIAASCCLGYLSVAIFLRLPTLVKCTLLALMALVYVLLIEVSHKPIFNCYDTRVQSSVPTHVISIVYILMFLLAVAIHGRHVEWTARLDFLWQIQVKSTVI</sequence>
<dbReference type="GO" id="GO:0006171">
    <property type="term" value="P:cAMP biosynthetic process"/>
    <property type="evidence" value="ECO:0007669"/>
    <property type="project" value="InterPro"/>
</dbReference>
<dbReference type="STRING" id="13249.T1I0P3"/>
<evidence type="ECO:0000256" key="1">
    <source>
        <dbReference type="ARBA" id="ARBA00022741"/>
    </source>
</evidence>